<dbReference type="GO" id="GO:0046677">
    <property type="term" value="P:response to antibiotic"/>
    <property type="evidence" value="ECO:0007669"/>
    <property type="project" value="InterPro"/>
</dbReference>
<comment type="catalytic activity">
    <reaction evidence="6">
        <text>Preferential cleavage: (Ac)2-L-Lys-D-Ala-|-D-Ala. Also transpeptidation of peptidyl-alanyl moieties that are N-acyl substituents of D-alanine.</text>
        <dbReference type="EC" id="3.4.16.4"/>
    </reaction>
</comment>
<comment type="similarity">
    <text evidence="3">Belongs to the transpeptidase family.</text>
</comment>
<dbReference type="Pfam" id="PF00905">
    <property type="entry name" value="Transpeptidase"/>
    <property type="match status" value="1"/>
</dbReference>
<dbReference type="Pfam" id="PF05223">
    <property type="entry name" value="MecA_N"/>
    <property type="match status" value="1"/>
</dbReference>
<dbReference type="PANTHER" id="PTHR30627">
    <property type="entry name" value="PEPTIDOGLYCAN D,D-TRANSPEPTIDASE"/>
    <property type="match status" value="1"/>
</dbReference>
<dbReference type="InterPro" id="IPR005311">
    <property type="entry name" value="PBP_dimer"/>
</dbReference>
<dbReference type="Gene3D" id="3.40.710.10">
    <property type="entry name" value="DD-peptidase/beta-lactamase superfamily"/>
    <property type="match status" value="1"/>
</dbReference>
<dbReference type="PANTHER" id="PTHR30627:SF25">
    <property type="entry name" value="PENICILLIN-BINDING PROTEIN 3"/>
    <property type="match status" value="1"/>
</dbReference>
<dbReference type="SUPFAM" id="SSF56601">
    <property type="entry name" value="beta-lactamase/transpeptidase-like"/>
    <property type="match status" value="1"/>
</dbReference>
<dbReference type="GO" id="GO:0005886">
    <property type="term" value="C:plasma membrane"/>
    <property type="evidence" value="ECO:0007669"/>
    <property type="project" value="TreeGrafter"/>
</dbReference>
<evidence type="ECO:0000256" key="5">
    <source>
        <dbReference type="ARBA" id="ARBA00023136"/>
    </source>
</evidence>
<dbReference type="InterPro" id="IPR050515">
    <property type="entry name" value="Beta-lactam/transpept"/>
</dbReference>
<dbReference type="InterPro" id="IPR007887">
    <property type="entry name" value="MecA_N"/>
</dbReference>
<name>A0A7Z1B1I0_9BACI</name>
<evidence type="ECO:0000256" key="6">
    <source>
        <dbReference type="ARBA" id="ARBA00034000"/>
    </source>
</evidence>
<comment type="caution">
    <text evidence="10">The sequence shown here is derived from an EMBL/GenBank/DDBJ whole genome shotgun (WGS) entry which is preliminary data.</text>
</comment>
<evidence type="ECO:0000259" key="9">
    <source>
        <dbReference type="Pfam" id="PF05223"/>
    </source>
</evidence>
<dbReference type="InterPro" id="IPR032710">
    <property type="entry name" value="NTF2-like_dom_sf"/>
</dbReference>
<evidence type="ECO:0000259" key="8">
    <source>
        <dbReference type="Pfam" id="PF03717"/>
    </source>
</evidence>
<dbReference type="SUPFAM" id="SSF56519">
    <property type="entry name" value="Penicillin binding protein dimerisation domain"/>
    <property type="match status" value="1"/>
</dbReference>
<dbReference type="GO" id="GO:0009002">
    <property type="term" value="F:serine-type D-Ala-D-Ala carboxypeptidase activity"/>
    <property type="evidence" value="ECO:0007669"/>
    <property type="project" value="UniProtKB-EC"/>
</dbReference>
<gene>
    <name evidence="10" type="ORF">B4121_3858</name>
</gene>
<proteinExistence type="inferred from homology"/>
<dbReference type="UniPathway" id="UPA00219"/>
<dbReference type="EC" id="3.4.16.4" evidence="4"/>
<protein>
    <recommendedName>
        <fullName evidence="4">serine-type D-Ala-D-Ala carboxypeptidase</fullName>
        <ecNumber evidence="4">3.4.16.4</ecNumber>
    </recommendedName>
</protein>
<dbReference type="Gene3D" id="3.30.1390.30">
    <property type="entry name" value="Penicillin-binding protein 2a, domain 3"/>
    <property type="match status" value="1"/>
</dbReference>
<dbReference type="InterPro" id="IPR036138">
    <property type="entry name" value="PBP_dimer_sf"/>
</dbReference>
<feature type="domain" description="Penicillin-binding protein dimerisation" evidence="8">
    <location>
        <begin position="171"/>
        <end position="325"/>
    </location>
</feature>
<dbReference type="EMBL" id="LKPO01000026">
    <property type="protein sequence ID" value="OLF87406.1"/>
    <property type="molecule type" value="Genomic_DNA"/>
</dbReference>
<dbReference type="AlphaFoldDB" id="A0A7Z1B1I0"/>
<reference evidence="10 11" key="1">
    <citation type="journal article" date="2016" name="Front. Microbiol.">
        <title>High-Level Heat Resistance of Spores of Bacillus amyloliquefaciens and Bacillus licheniformis Results from the Presence of a spoVA Operon in a Tn1546 Transposon.</title>
        <authorList>
            <person name="Berendsen E.M."/>
            <person name="Koning R.A."/>
            <person name="Boekhorst J."/>
            <person name="de Jong A."/>
            <person name="Kuipers O.P."/>
            <person name="Wells-Bennik M.H."/>
        </authorList>
    </citation>
    <scope>NUCLEOTIDE SEQUENCE [LARGE SCALE GENOMIC DNA]</scope>
    <source>
        <strain evidence="10 11">B4121</strain>
    </source>
</reference>
<dbReference type="InterPro" id="IPR012338">
    <property type="entry name" value="Beta-lactam/transpept-like"/>
</dbReference>
<dbReference type="Proteomes" id="UP000185604">
    <property type="component" value="Unassembled WGS sequence"/>
</dbReference>
<evidence type="ECO:0000313" key="11">
    <source>
        <dbReference type="Proteomes" id="UP000185604"/>
    </source>
</evidence>
<dbReference type="GO" id="GO:0071555">
    <property type="term" value="P:cell wall organization"/>
    <property type="evidence" value="ECO:0007669"/>
    <property type="project" value="TreeGrafter"/>
</dbReference>
<accession>A0A7Z1B1I0</accession>
<evidence type="ECO:0000256" key="3">
    <source>
        <dbReference type="ARBA" id="ARBA00007171"/>
    </source>
</evidence>
<dbReference type="GO" id="GO:0009252">
    <property type="term" value="P:peptidoglycan biosynthetic process"/>
    <property type="evidence" value="ECO:0007669"/>
    <property type="project" value="UniProtKB-UniPathway"/>
</dbReference>
<dbReference type="SUPFAM" id="SSF54427">
    <property type="entry name" value="NTF2-like"/>
    <property type="match status" value="1"/>
</dbReference>
<organism evidence="10 11">
    <name type="scientific">Bacillus paralicheniformis</name>
    <dbReference type="NCBI Taxonomy" id="1648923"/>
    <lineage>
        <taxon>Bacteria</taxon>
        <taxon>Bacillati</taxon>
        <taxon>Bacillota</taxon>
        <taxon>Bacilli</taxon>
        <taxon>Bacillales</taxon>
        <taxon>Bacillaceae</taxon>
        <taxon>Bacillus</taxon>
    </lineage>
</organism>
<dbReference type="Gene3D" id="3.90.1310.10">
    <property type="entry name" value="Penicillin-binding protein 2a (Domain 2)"/>
    <property type="match status" value="1"/>
</dbReference>
<keyword evidence="5" id="KW-0472">Membrane</keyword>
<evidence type="ECO:0000256" key="4">
    <source>
        <dbReference type="ARBA" id="ARBA00012448"/>
    </source>
</evidence>
<dbReference type="PROSITE" id="PS51257">
    <property type="entry name" value="PROKAR_LIPOPROTEIN"/>
    <property type="match status" value="1"/>
</dbReference>
<dbReference type="InterPro" id="IPR001460">
    <property type="entry name" value="PCN-bd_Tpept"/>
</dbReference>
<dbReference type="Gene3D" id="3.10.450.100">
    <property type="entry name" value="NTF2-like, domain 1"/>
    <property type="match status" value="1"/>
</dbReference>
<evidence type="ECO:0000313" key="10">
    <source>
        <dbReference type="EMBL" id="OLF87406.1"/>
    </source>
</evidence>
<evidence type="ECO:0000256" key="1">
    <source>
        <dbReference type="ARBA" id="ARBA00004370"/>
    </source>
</evidence>
<feature type="domain" description="Penicillin-binding protein transpeptidase" evidence="7">
    <location>
        <begin position="366"/>
        <end position="677"/>
    </location>
</feature>
<evidence type="ECO:0000259" key="7">
    <source>
        <dbReference type="Pfam" id="PF00905"/>
    </source>
</evidence>
<feature type="domain" description="NTF2-like N-terminal transpeptidase" evidence="9">
    <location>
        <begin position="39"/>
        <end position="162"/>
    </location>
</feature>
<evidence type="ECO:0000256" key="2">
    <source>
        <dbReference type="ARBA" id="ARBA00004752"/>
    </source>
</evidence>
<dbReference type="GO" id="GO:0008658">
    <property type="term" value="F:penicillin binding"/>
    <property type="evidence" value="ECO:0007669"/>
    <property type="project" value="InterPro"/>
</dbReference>
<dbReference type="GO" id="GO:0071972">
    <property type="term" value="F:peptidoglycan L,D-transpeptidase activity"/>
    <property type="evidence" value="ECO:0007669"/>
    <property type="project" value="TreeGrafter"/>
</dbReference>
<dbReference type="Pfam" id="PF03717">
    <property type="entry name" value="PBP_dimer"/>
    <property type="match status" value="1"/>
</dbReference>
<sequence length="679" mass="75388">MLKWRIEKKGEATMKMRVIHLFIAAGFLLLAGACSNEPTAKESMDQYVDKWNDQKFEEMYEQLSAEAQKSISKDDFIKRNQSIYEQIGVSDLKVSAVDNDEDEKNKEKKDAVTIPYKVSMNTLAGPVSFEGKAKLVKEKKDGDTSWKVNWNPSFIFSQLKEGETIRITAKEPARGIIYDRNGKKLATNATVPEIGVVPGQLGDDKDGVIKKLANMLDMEKEDIEKQLSASWVTDESFVPLKKVKPGSTELLKKATSLPGVLKQDTQSRYYPYGEKAAHLTGYIRPITEEELKQNKEGYSEHSLLGIVGLEHIYEKELRGEIGWTISIPESNATVASKDAKDGKDIHTTIDINKQEELYNQLKDDSGAAVALEPQTGETLALVSAPSYDPNGFLFGWKKGEWEKLNKDASAPFTSKFNKTYAPGSTIKPITASIGLKNDAIKADEPKKIEGKEWQKDSSWGGYKVTRVSDRLSDVNLENALITSDNIYFAQTALDTGKDQFVEGLKSFGFEEKLDYEFPTKSSSISNEGIDSDILLADSGYGQGQMLMSPIHLAASYTPFLNDGNLIKPHLIKKDGEEKEIWHKNVLPTGGAEAITKGLKGVVEDPRGSAYKPVVKGLTIAGKTGTAELKTKKDEKGKENGWFTAYDYKNKNLLITMMIEDVSDRGGSSYVVNKVKKVFK</sequence>
<comment type="pathway">
    <text evidence="2">Cell wall biogenesis; peptidoglycan biosynthesis.</text>
</comment>
<comment type="subcellular location">
    <subcellularLocation>
        <location evidence="1">Membrane</location>
    </subcellularLocation>
</comment>